<dbReference type="SUPFAM" id="SSF52518">
    <property type="entry name" value="Thiamin diphosphate-binding fold (THDP-binding)"/>
    <property type="match status" value="1"/>
</dbReference>
<reference evidence="5" key="1">
    <citation type="submission" date="2018-06" db="EMBL/GenBank/DDBJ databases">
        <authorList>
            <person name="Zhirakovskaya E."/>
        </authorList>
    </citation>
    <scope>NUCLEOTIDE SEQUENCE</scope>
</reference>
<dbReference type="GO" id="GO:0003984">
    <property type="term" value="F:acetolactate synthase activity"/>
    <property type="evidence" value="ECO:0007669"/>
    <property type="project" value="UniProtKB-EC"/>
</dbReference>
<proteinExistence type="inferred from homology"/>
<gene>
    <name evidence="5" type="ORF">MNBD_BACTEROID04-1470</name>
</gene>
<evidence type="ECO:0000259" key="4">
    <source>
        <dbReference type="Pfam" id="PF02775"/>
    </source>
</evidence>
<feature type="non-terminal residue" evidence="5">
    <location>
        <position position="1"/>
    </location>
</feature>
<evidence type="ECO:0000256" key="1">
    <source>
        <dbReference type="ARBA" id="ARBA00001964"/>
    </source>
</evidence>
<dbReference type="GO" id="GO:0009099">
    <property type="term" value="P:L-valine biosynthetic process"/>
    <property type="evidence" value="ECO:0007669"/>
    <property type="project" value="TreeGrafter"/>
</dbReference>
<dbReference type="PROSITE" id="PS00187">
    <property type="entry name" value="TPP_ENZYMES"/>
    <property type="match status" value="1"/>
</dbReference>
<feature type="domain" description="Thiamine pyrophosphate enzyme TPP-binding" evidence="4">
    <location>
        <begin position="6"/>
        <end position="153"/>
    </location>
</feature>
<dbReference type="EMBL" id="UOER01000576">
    <property type="protein sequence ID" value="VAW26287.1"/>
    <property type="molecule type" value="Genomic_DNA"/>
</dbReference>
<comment type="similarity">
    <text evidence="2">Belongs to the TPP enzyme family.</text>
</comment>
<dbReference type="Gene3D" id="3.40.50.970">
    <property type="match status" value="1"/>
</dbReference>
<dbReference type="GO" id="GO:0050660">
    <property type="term" value="F:flavin adenine dinucleotide binding"/>
    <property type="evidence" value="ECO:0007669"/>
    <property type="project" value="TreeGrafter"/>
</dbReference>
<dbReference type="GO" id="GO:0000287">
    <property type="term" value="F:magnesium ion binding"/>
    <property type="evidence" value="ECO:0007669"/>
    <property type="project" value="InterPro"/>
</dbReference>
<keyword evidence="5" id="KW-0808">Transferase</keyword>
<name>A0A3B0UM03_9ZZZZ</name>
<dbReference type="InterPro" id="IPR029061">
    <property type="entry name" value="THDP-binding"/>
</dbReference>
<dbReference type="PANTHER" id="PTHR18968">
    <property type="entry name" value="THIAMINE PYROPHOSPHATE ENZYMES"/>
    <property type="match status" value="1"/>
</dbReference>
<organism evidence="5">
    <name type="scientific">hydrothermal vent metagenome</name>
    <dbReference type="NCBI Taxonomy" id="652676"/>
    <lineage>
        <taxon>unclassified sequences</taxon>
        <taxon>metagenomes</taxon>
        <taxon>ecological metagenomes</taxon>
    </lineage>
</organism>
<dbReference type="CDD" id="cd00568">
    <property type="entry name" value="TPP_enzymes"/>
    <property type="match status" value="1"/>
</dbReference>
<keyword evidence="3" id="KW-0786">Thiamine pyrophosphate</keyword>
<dbReference type="Pfam" id="PF02775">
    <property type="entry name" value="TPP_enzyme_C"/>
    <property type="match status" value="1"/>
</dbReference>
<dbReference type="PANTHER" id="PTHR18968:SF13">
    <property type="entry name" value="ACETOLACTATE SYNTHASE CATALYTIC SUBUNIT, MITOCHONDRIAL"/>
    <property type="match status" value="1"/>
</dbReference>
<dbReference type="InterPro" id="IPR011766">
    <property type="entry name" value="TPP_enzyme_TPP-bd"/>
</dbReference>
<dbReference type="InterPro" id="IPR000399">
    <property type="entry name" value="TPP-bd_CS"/>
</dbReference>
<sequence>FVVDDGKHTYLAAELLPINKSKHFVSPTDFNCMGFCVPAAIGAKFMNPANKVVGIVGDGGFLMTGMETLTATTYKKGVVYFVFHDGELGQISQFQKIPLKRKVASVIGKVNIKGIADACGATYLNMENDTKIDEVMQKAFHEVAKNIPVIVDVAIDYSKKTFMTKGVVKVNLARFSFKEKVRFIGRAMKRHLLEK</sequence>
<evidence type="ECO:0000313" key="5">
    <source>
        <dbReference type="EMBL" id="VAW26287.1"/>
    </source>
</evidence>
<dbReference type="EC" id="2.2.1.6" evidence="5"/>
<protein>
    <submittedName>
        <fullName evidence="5">Acetolactate synthase large subunit</fullName>
        <ecNumber evidence="5">2.2.1.6</ecNumber>
    </submittedName>
</protein>
<dbReference type="GO" id="GO:0030976">
    <property type="term" value="F:thiamine pyrophosphate binding"/>
    <property type="evidence" value="ECO:0007669"/>
    <property type="project" value="InterPro"/>
</dbReference>
<comment type="cofactor">
    <cofactor evidence="1">
        <name>thiamine diphosphate</name>
        <dbReference type="ChEBI" id="CHEBI:58937"/>
    </cofactor>
</comment>
<dbReference type="GO" id="GO:0009097">
    <property type="term" value="P:isoleucine biosynthetic process"/>
    <property type="evidence" value="ECO:0007669"/>
    <property type="project" value="TreeGrafter"/>
</dbReference>
<dbReference type="InterPro" id="IPR045229">
    <property type="entry name" value="TPP_enz"/>
</dbReference>
<evidence type="ECO:0000256" key="2">
    <source>
        <dbReference type="ARBA" id="ARBA00007812"/>
    </source>
</evidence>
<dbReference type="AlphaFoldDB" id="A0A3B0UM03"/>
<dbReference type="GO" id="GO:0005948">
    <property type="term" value="C:acetolactate synthase complex"/>
    <property type="evidence" value="ECO:0007669"/>
    <property type="project" value="TreeGrafter"/>
</dbReference>
<evidence type="ECO:0000256" key="3">
    <source>
        <dbReference type="ARBA" id="ARBA00023052"/>
    </source>
</evidence>
<accession>A0A3B0UM03</accession>